<dbReference type="EMBL" id="PKMF04000373">
    <property type="protein sequence ID" value="KAK7835219.1"/>
    <property type="molecule type" value="Genomic_DNA"/>
</dbReference>
<dbReference type="Gene3D" id="3.80.10.10">
    <property type="entry name" value="Ribonuclease Inhibitor"/>
    <property type="match status" value="3"/>
</dbReference>
<dbReference type="Proteomes" id="UP000237347">
    <property type="component" value="Unassembled WGS sequence"/>
</dbReference>
<reference evidence="3 4" key="1">
    <citation type="journal article" date="2018" name="Sci. Data">
        <title>The draft genome sequence of cork oak.</title>
        <authorList>
            <person name="Ramos A.M."/>
            <person name="Usie A."/>
            <person name="Barbosa P."/>
            <person name="Barros P.M."/>
            <person name="Capote T."/>
            <person name="Chaves I."/>
            <person name="Simoes F."/>
            <person name="Abreu I."/>
            <person name="Carrasquinho I."/>
            <person name="Faro C."/>
            <person name="Guimaraes J.B."/>
            <person name="Mendonca D."/>
            <person name="Nobrega F."/>
            <person name="Rodrigues L."/>
            <person name="Saibo N.J.M."/>
            <person name="Varela M.C."/>
            <person name="Egas C."/>
            <person name="Matos J."/>
            <person name="Miguel C.M."/>
            <person name="Oliveira M.M."/>
            <person name="Ricardo C.P."/>
            <person name="Goncalves S."/>
        </authorList>
    </citation>
    <scope>NUCLEOTIDE SEQUENCE [LARGE SCALE GENOMIC DNA]</scope>
    <source>
        <strain evidence="4">cv. HL8</strain>
    </source>
</reference>
<dbReference type="Pfam" id="PF07717">
    <property type="entry name" value="OB_NTP_bind"/>
    <property type="match status" value="1"/>
</dbReference>
<dbReference type="InterPro" id="IPR011709">
    <property type="entry name" value="DEAD-box_helicase_OB_fold"/>
</dbReference>
<dbReference type="InterPro" id="IPR044974">
    <property type="entry name" value="Disease_R_plants"/>
</dbReference>
<dbReference type="PANTHER" id="PTHR11017">
    <property type="entry name" value="LEUCINE-RICH REPEAT-CONTAINING PROTEIN"/>
    <property type="match status" value="1"/>
</dbReference>
<keyword evidence="1 3" id="KW-0547">Nucleotide-binding</keyword>
<dbReference type="InterPro" id="IPR032675">
    <property type="entry name" value="LRR_dom_sf"/>
</dbReference>
<organism evidence="3 4">
    <name type="scientific">Quercus suber</name>
    <name type="common">Cork oak</name>
    <dbReference type="NCBI Taxonomy" id="58331"/>
    <lineage>
        <taxon>Eukaryota</taxon>
        <taxon>Viridiplantae</taxon>
        <taxon>Streptophyta</taxon>
        <taxon>Embryophyta</taxon>
        <taxon>Tracheophyta</taxon>
        <taxon>Spermatophyta</taxon>
        <taxon>Magnoliopsida</taxon>
        <taxon>eudicotyledons</taxon>
        <taxon>Gunneridae</taxon>
        <taxon>Pentapetalae</taxon>
        <taxon>rosids</taxon>
        <taxon>fabids</taxon>
        <taxon>Fagales</taxon>
        <taxon>Fagaceae</taxon>
        <taxon>Quercus</taxon>
    </lineage>
</organism>
<dbReference type="SUPFAM" id="SSF52058">
    <property type="entry name" value="L domain-like"/>
    <property type="match status" value="2"/>
</dbReference>
<accession>A0AAW0K7C4</accession>
<dbReference type="GO" id="GO:0006952">
    <property type="term" value="P:defense response"/>
    <property type="evidence" value="ECO:0007669"/>
    <property type="project" value="InterPro"/>
</dbReference>
<gene>
    <name evidence="3" type="ORF">CFP56_023553</name>
</gene>
<dbReference type="GO" id="GO:0004386">
    <property type="term" value="F:helicase activity"/>
    <property type="evidence" value="ECO:0007669"/>
    <property type="project" value="UniProtKB-KW"/>
</dbReference>
<evidence type="ECO:0000313" key="3">
    <source>
        <dbReference type="EMBL" id="KAK7835219.1"/>
    </source>
</evidence>
<keyword evidence="4" id="KW-1185">Reference proteome</keyword>
<evidence type="ECO:0000313" key="4">
    <source>
        <dbReference type="Proteomes" id="UP000237347"/>
    </source>
</evidence>
<evidence type="ECO:0000259" key="2">
    <source>
        <dbReference type="Pfam" id="PF07717"/>
    </source>
</evidence>
<sequence>MKNIKFHIVNNVYIDGFLEYLPNSLVLLDWPNWSLSLPSNFCPQQLVYFNTPHSNISLLITLNLSDCTNLVEIYEPAGFLDKLKTWYLSGCKKLQALPRRLKFKCLEDFRLECCESIQELHSIYKFQNVNVLNLSTNLPRPSCNSFDGCVGYSFLQLTELNLFSENVTELDFLEFNYFPALTWLHLRNTSTITIHESFIKFTTLSELNIFYCKHFEEIQGLPQSLIHLKARNCPSWNPKSSNKILSQVFLYHSLALSYKELIVLPFPKYLTRYAKLQVIAKWKQVGESQGVLADRVHEGERNQLHSDESSHPLYRSIGYFQALGCEIPDEFNHRNDGNSISFLVRNSICIPLAVCVAFGPTNEFYHFLVEFVVNGCLEIQHSGFYLERSESCCLWFISNPMYEWEKTLRYSNLSKQSHFEVICRIKMYNAFYYKEPMNPTTISKKACLVSEFKLCYYVHFLITLEVHAQGFRRMKNIKFLIVNNVYIDGFLEYLPNNLVLLDWPNWSLSLPSNFCPQQLVYFNMPHSNISLLIALNLSDCTNLVEIYEPVGFLDKLKTLYLSDCKKLQALPRRLNELDIFDCKHFEEIQGLIQSLIHLKARNCPSWNPKSSNKILSKVFLYHSLALSYKEIIVLPFPKYLTRYAKLQVIAKWKHVGESQGVLANRVHEGERNQLHSDESLHPLYRSIGYFQALGCEILDEFNHRNDGNFISFLVRNSRCIPLVVCVSFGPTNESYHFLVEFVVNGCLEIQHSGFYLERSEFCRLWVIEVTCGKPSCYRLPYWVIYHELVMTTKEYMREVMFIDPKWLVEMAPRFFKVADSTKLSKQKRQERIEPLYDRHHEPNSLCLSKRRA</sequence>
<keyword evidence="1 3" id="KW-0067">ATP-binding</keyword>
<dbReference type="PANTHER" id="PTHR11017:SF479">
    <property type="entry name" value="DISEASE RESISTANCE PROTEIN (TIR-NBS-LRR CLASS) FAMILY"/>
    <property type="match status" value="1"/>
</dbReference>
<keyword evidence="1 3" id="KW-0347">Helicase</keyword>
<protein>
    <submittedName>
        <fullName evidence="3">Pre-mrna-splicing factor atp-dependent rna helicase deah5</fullName>
    </submittedName>
</protein>
<proteinExistence type="predicted"/>
<name>A0AAW0K7C4_QUESU</name>
<dbReference type="AlphaFoldDB" id="A0AAW0K7C4"/>
<keyword evidence="1 3" id="KW-0378">Hydrolase</keyword>
<comment type="caution">
    <text evidence="3">The sequence shown here is derived from an EMBL/GenBank/DDBJ whole genome shotgun (WGS) entry which is preliminary data.</text>
</comment>
<feature type="domain" description="DEAD-box helicase OB fold" evidence="2">
    <location>
        <begin position="780"/>
        <end position="813"/>
    </location>
</feature>
<evidence type="ECO:0000256" key="1">
    <source>
        <dbReference type="ARBA" id="ARBA00022806"/>
    </source>
</evidence>